<evidence type="ECO:0000256" key="5">
    <source>
        <dbReference type="HAMAP-Rule" id="MF_01361"/>
    </source>
</evidence>
<dbReference type="HAMAP" id="MF_01361">
    <property type="entry name" value="UPF0391"/>
    <property type="match status" value="1"/>
</dbReference>
<evidence type="ECO:0000256" key="4">
    <source>
        <dbReference type="ARBA" id="ARBA00023136"/>
    </source>
</evidence>
<dbReference type="PIRSF" id="PIRSF036466">
    <property type="entry name" value="UCP036466"/>
    <property type="match status" value="1"/>
</dbReference>
<keyword evidence="2 5" id="KW-0812">Transmembrane</keyword>
<protein>
    <recommendedName>
        <fullName evidence="5">UPF0391 membrane protein BKE30_06540</fullName>
    </recommendedName>
</protein>
<dbReference type="Pfam" id="PF07043">
    <property type="entry name" value="DUF1328"/>
    <property type="match status" value="1"/>
</dbReference>
<dbReference type="RefSeq" id="WP_026472217.1">
    <property type="nucleotide sequence ID" value="NZ_MLCN01000014.1"/>
</dbReference>
<dbReference type="Proteomes" id="UP000192132">
    <property type="component" value="Unassembled WGS sequence"/>
</dbReference>
<proteinExistence type="inferred from homology"/>
<dbReference type="GO" id="GO:0005886">
    <property type="term" value="C:plasma membrane"/>
    <property type="evidence" value="ECO:0007669"/>
    <property type="project" value="UniProtKB-SubCell"/>
</dbReference>
<comment type="caution">
    <text evidence="6">The sequence shown here is derived from an EMBL/GenBank/DDBJ whole genome shotgun (WGS) entry which is preliminary data.</text>
</comment>
<dbReference type="EMBL" id="MLCN01000014">
    <property type="protein sequence ID" value="ONG41075.1"/>
    <property type="molecule type" value="Genomic_DNA"/>
</dbReference>
<sequence length="53" mass="5623">MFRWAIIFAVIALIASLLGFGGVAGLSQDFAIIFLVVAIILAVVAFVSRGRMP</sequence>
<evidence type="ECO:0000313" key="7">
    <source>
        <dbReference type="Proteomes" id="UP000192132"/>
    </source>
</evidence>
<dbReference type="STRING" id="1907941.BKE30_06540"/>
<evidence type="ECO:0000256" key="1">
    <source>
        <dbReference type="ARBA" id="ARBA00022475"/>
    </source>
</evidence>
<keyword evidence="4 5" id="KW-0472">Membrane</keyword>
<comment type="subcellular location">
    <subcellularLocation>
        <location evidence="5">Cell membrane</location>
        <topology evidence="5">Single-pass membrane protein</topology>
    </subcellularLocation>
</comment>
<dbReference type="NCBIfam" id="NF010227">
    <property type="entry name" value="PRK13682.1-2"/>
    <property type="match status" value="1"/>
</dbReference>
<dbReference type="InterPro" id="IPR009760">
    <property type="entry name" value="DUF1328"/>
</dbReference>
<keyword evidence="7" id="KW-1185">Reference proteome</keyword>
<name>A0A1S8CWY8_9GAMM</name>
<organism evidence="6 7">
    <name type="scientific">Alkanindiges hydrocarboniclasticus</name>
    <dbReference type="NCBI Taxonomy" id="1907941"/>
    <lineage>
        <taxon>Bacteria</taxon>
        <taxon>Pseudomonadati</taxon>
        <taxon>Pseudomonadota</taxon>
        <taxon>Gammaproteobacteria</taxon>
        <taxon>Moraxellales</taxon>
        <taxon>Moraxellaceae</taxon>
        <taxon>Alkanindiges</taxon>
    </lineage>
</organism>
<accession>A0A1S8CWY8</accession>
<reference evidence="6 7" key="1">
    <citation type="submission" date="2016-10" db="EMBL/GenBank/DDBJ databases">
        <title>Draft Genome sequence of Alkanindiges sp. strain H1.</title>
        <authorList>
            <person name="Subhash Y."/>
            <person name="Lee S."/>
        </authorList>
    </citation>
    <scope>NUCLEOTIDE SEQUENCE [LARGE SCALE GENOMIC DNA]</scope>
    <source>
        <strain evidence="6 7">H1</strain>
    </source>
</reference>
<evidence type="ECO:0000313" key="6">
    <source>
        <dbReference type="EMBL" id="ONG41075.1"/>
    </source>
</evidence>
<dbReference type="AlphaFoldDB" id="A0A1S8CWY8"/>
<feature type="transmembrane region" description="Helical" evidence="5">
    <location>
        <begin position="31"/>
        <end position="48"/>
    </location>
</feature>
<keyword evidence="3 5" id="KW-1133">Transmembrane helix</keyword>
<evidence type="ECO:0000256" key="3">
    <source>
        <dbReference type="ARBA" id="ARBA00022989"/>
    </source>
</evidence>
<comment type="similarity">
    <text evidence="5">Belongs to the UPF0391 family.</text>
</comment>
<evidence type="ECO:0000256" key="2">
    <source>
        <dbReference type="ARBA" id="ARBA00022692"/>
    </source>
</evidence>
<gene>
    <name evidence="6" type="ORF">BKE30_06540</name>
</gene>
<keyword evidence="1 5" id="KW-1003">Cell membrane</keyword>
<dbReference type="NCBIfam" id="NF010229">
    <property type="entry name" value="PRK13682.1-4"/>
    <property type="match status" value="1"/>
</dbReference>